<dbReference type="RefSeq" id="WP_106208764.1">
    <property type="nucleotide sequence ID" value="NZ_PVTL01000001.1"/>
</dbReference>
<dbReference type="CDD" id="cd00002">
    <property type="entry name" value="YbaK_deacylase"/>
    <property type="match status" value="1"/>
</dbReference>
<evidence type="ECO:0000256" key="2">
    <source>
        <dbReference type="ARBA" id="ARBA00022917"/>
    </source>
</evidence>
<dbReference type="Gene3D" id="3.90.960.10">
    <property type="entry name" value="YbaK/aminoacyl-tRNA synthetase-associated domain"/>
    <property type="match status" value="1"/>
</dbReference>
<accession>A0A2T0VIG3</accession>
<evidence type="ECO:0000313" key="6">
    <source>
        <dbReference type="EMBL" id="PRY69973.1"/>
    </source>
</evidence>
<evidence type="ECO:0000256" key="4">
    <source>
        <dbReference type="PIRNR" id="PIRNR006181"/>
    </source>
</evidence>
<gene>
    <name evidence="6" type="ORF">B0I08_10195</name>
</gene>
<comment type="similarity">
    <text evidence="1 4">Belongs to the prolyl-tRNA editing family. YbaK/EbsC subfamily.</text>
</comment>
<dbReference type="GO" id="GO:0006412">
    <property type="term" value="P:translation"/>
    <property type="evidence" value="ECO:0007669"/>
    <property type="project" value="UniProtKB-KW"/>
</dbReference>
<dbReference type="Pfam" id="PF04073">
    <property type="entry name" value="tRNA_edit"/>
    <property type="match status" value="1"/>
</dbReference>
<dbReference type="PIRSF" id="PIRSF006181">
    <property type="entry name" value="EbsC_YbaK"/>
    <property type="match status" value="1"/>
</dbReference>
<dbReference type="PANTHER" id="PTHR30411:SF0">
    <property type="entry name" value="CYS-TRNA(PRO)_CYS-TRNA(CYS) DEACYLASE YBAK"/>
    <property type="match status" value="1"/>
</dbReference>
<dbReference type="AlphaFoldDB" id="A0A2T0VIG3"/>
<dbReference type="NCBIfam" id="TIGR00011">
    <property type="entry name" value="YbaK_EbsC"/>
    <property type="match status" value="1"/>
</dbReference>
<name>A0A2T0VIG3_9MICO</name>
<keyword evidence="2 4" id="KW-0648">Protein biosynthesis</keyword>
<protein>
    <recommendedName>
        <fullName evidence="4">Cys-tRNA(Pro)/Cys-tRNA(Cys) deacylase</fullName>
        <ecNumber evidence="4">4.2.-.-</ecNumber>
    </recommendedName>
</protein>
<keyword evidence="7" id="KW-1185">Reference proteome</keyword>
<dbReference type="GO" id="GO:0016829">
    <property type="term" value="F:lyase activity"/>
    <property type="evidence" value="ECO:0007669"/>
    <property type="project" value="UniProtKB-KW"/>
</dbReference>
<feature type="domain" description="YbaK/aminoacyl-tRNA synthetase-associated" evidence="5">
    <location>
        <begin position="35"/>
        <end position="146"/>
    </location>
</feature>
<proteinExistence type="inferred from homology"/>
<evidence type="ECO:0000256" key="1">
    <source>
        <dbReference type="ARBA" id="ARBA00009798"/>
    </source>
</evidence>
<dbReference type="OrthoDB" id="9809296at2"/>
<evidence type="ECO:0000256" key="3">
    <source>
        <dbReference type="ARBA" id="ARBA00023239"/>
    </source>
</evidence>
<sequence length="158" mass="16294">MALGTPATVALEAAGISFSSHSYTHDAANRNFGLEAASELGLDAEQVFKTLMTEVDGRLVVAIVPVAGKLDLGALAAAVSGKRASMADPAVAQRKTGYVLGGISPIGQKTRLPTVLDETAELFETIFVSGGRRGFDIGLAPADLLRITDGITAPIARD</sequence>
<dbReference type="EC" id="4.2.-.-" evidence="4"/>
<dbReference type="PANTHER" id="PTHR30411">
    <property type="entry name" value="CYTOPLASMIC PROTEIN"/>
    <property type="match status" value="1"/>
</dbReference>
<dbReference type="InterPro" id="IPR007214">
    <property type="entry name" value="YbaK/aa-tRNA-synth-assoc-dom"/>
</dbReference>
<evidence type="ECO:0000259" key="5">
    <source>
        <dbReference type="Pfam" id="PF04073"/>
    </source>
</evidence>
<dbReference type="GO" id="GO:0002161">
    <property type="term" value="F:aminoacyl-tRNA deacylase activity"/>
    <property type="evidence" value="ECO:0007669"/>
    <property type="project" value="InterPro"/>
</dbReference>
<keyword evidence="3 4" id="KW-0456">Lyase</keyword>
<dbReference type="SUPFAM" id="SSF55826">
    <property type="entry name" value="YbaK/ProRS associated domain"/>
    <property type="match status" value="1"/>
</dbReference>
<dbReference type="Proteomes" id="UP000237983">
    <property type="component" value="Unassembled WGS sequence"/>
</dbReference>
<dbReference type="InterPro" id="IPR004369">
    <property type="entry name" value="Prolyl-tRNA_editing_YbaK/EbsC"/>
</dbReference>
<evidence type="ECO:0000313" key="7">
    <source>
        <dbReference type="Proteomes" id="UP000237983"/>
    </source>
</evidence>
<comment type="caution">
    <text evidence="6">The sequence shown here is derived from an EMBL/GenBank/DDBJ whole genome shotgun (WGS) entry which is preliminary data.</text>
</comment>
<reference evidence="6 7" key="1">
    <citation type="submission" date="2018-03" db="EMBL/GenBank/DDBJ databases">
        <title>Genomic Encyclopedia of Type Strains, Phase III (KMG-III): the genomes of soil and plant-associated and newly described type strains.</title>
        <authorList>
            <person name="Whitman W."/>
        </authorList>
    </citation>
    <scope>NUCLEOTIDE SEQUENCE [LARGE SCALE GENOMIC DNA]</scope>
    <source>
        <strain evidence="6 7">CGMCC 1.12484</strain>
    </source>
</reference>
<dbReference type="InterPro" id="IPR036754">
    <property type="entry name" value="YbaK/aa-tRNA-synt-asso_dom_sf"/>
</dbReference>
<organism evidence="6 7">
    <name type="scientific">Glaciihabitans tibetensis</name>
    <dbReference type="NCBI Taxonomy" id="1266600"/>
    <lineage>
        <taxon>Bacteria</taxon>
        <taxon>Bacillati</taxon>
        <taxon>Actinomycetota</taxon>
        <taxon>Actinomycetes</taxon>
        <taxon>Micrococcales</taxon>
        <taxon>Microbacteriaceae</taxon>
        <taxon>Glaciihabitans</taxon>
    </lineage>
</organism>
<dbReference type="EMBL" id="PVTL01000001">
    <property type="protein sequence ID" value="PRY69973.1"/>
    <property type="molecule type" value="Genomic_DNA"/>
</dbReference>